<name>A0A0D2B1R4_9EURO</name>
<dbReference type="EMBL" id="KN847041">
    <property type="protein sequence ID" value="KIW31552.1"/>
    <property type="molecule type" value="Genomic_DNA"/>
</dbReference>
<comment type="similarity">
    <text evidence="2">Belongs to the SMN family.</text>
</comment>
<dbReference type="GO" id="GO:0006397">
    <property type="term" value="P:mRNA processing"/>
    <property type="evidence" value="ECO:0007669"/>
    <property type="project" value="UniProtKB-KW"/>
</dbReference>
<protein>
    <recommendedName>
        <fullName evidence="7">Survival Motor Neuron Gemin2-binding domain-containing protein</fullName>
    </recommendedName>
</protein>
<keyword evidence="4" id="KW-0508">mRNA splicing</keyword>
<evidence type="ECO:0000256" key="5">
    <source>
        <dbReference type="ARBA" id="ARBA00023242"/>
    </source>
</evidence>
<feature type="domain" description="Survival Motor Neuron Gemin2-binding" evidence="7">
    <location>
        <begin position="21"/>
        <end position="40"/>
    </location>
</feature>
<dbReference type="InterPro" id="IPR047313">
    <property type="entry name" value="SMN_C"/>
</dbReference>
<dbReference type="STRING" id="569365.A0A0D2B1R4"/>
<keyword evidence="9" id="KW-1185">Reference proteome</keyword>
<dbReference type="InterPro" id="IPR049481">
    <property type="entry name" value="SMN_G2-BD"/>
</dbReference>
<dbReference type="GO" id="GO:0005634">
    <property type="term" value="C:nucleus"/>
    <property type="evidence" value="ECO:0007669"/>
    <property type="project" value="UniProtKB-SubCell"/>
</dbReference>
<dbReference type="PANTHER" id="PTHR39267">
    <property type="entry name" value="SURVIVAL MOTOR NEURON-LIKE PROTEIN 1"/>
    <property type="match status" value="1"/>
</dbReference>
<dbReference type="VEuPathDB" id="FungiDB:PV07_03190"/>
<accession>A0A0D2B1R4</accession>
<dbReference type="CDD" id="cd22852">
    <property type="entry name" value="SMN_C"/>
    <property type="match status" value="1"/>
</dbReference>
<feature type="compositionally biased region" description="Polar residues" evidence="6">
    <location>
        <begin position="231"/>
        <end position="245"/>
    </location>
</feature>
<feature type="compositionally biased region" description="Acidic residues" evidence="6">
    <location>
        <begin position="63"/>
        <end position="75"/>
    </location>
</feature>
<dbReference type="InterPro" id="IPR040424">
    <property type="entry name" value="Smn1"/>
</dbReference>
<feature type="compositionally biased region" description="Basic and acidic residues" evidence="6">
    <location>
        <begin position="133"/>
        <end position="145"/>
    </location>
</feature>
<evidence type="ECO:0000256" key="1">
    <source>
        <dbReference type="ARBA" id="ARBA00004123"/>
    </source>
</evidence>
<dbReference type="PANTHER" id="PTHR39267:SF1">
    <property type="entry name" value="SURVIVAL MOTOR NEURON PROTEIN"/>
    <property type="match status" value="1"/>
</dbReference>
<dbReference type="OrthoDB" id="197400at2759"/>
<sequence>MPKNKKQKMKHSTGRGELSQAEIWDDSALIRSWNDAVAEYEYYHSIHARGEDVEEILRKAEMGELDDDNGADADADIGGQASAEWRPVHPEAPAVASAPDKTGTADAARDTRSESGEVEDEDGASAHGNAHGGEPHDLEQKRKAAMDQFKSMLGEPEGQPARPLQSAPEQPPTTTTAAPAIGPSLPPAATAFTNGQAATNLSQDQTLENIKMAYYWAGYYSGLYDGQRQAQVQAQGDTQHGTKPQSPGKAASLGQQ</sequence>
<organism evidence="8 9">
    <name type="scientific">Cladophialophora immunda</name>
    <dbReference type="NCBI Taxonomy" id="569365"/>
    <lineage>
        <taxon>Eukaryota</taxon>
        <taxon>Fungi</taxon>
        <taxon>Dikarya</taxon>
        <taxon>Ascomycota</taxon>
        <taxon>Pezizomycotina</taxon>
        <taxon>Eurotiomycetes</taxon>
        <taxon>Chaetothyriomycetidae</taxon>
        <taxon>Chaetothyriales</taxon>
        <taxon>Herpotrichiellaceae</taxon>
        <taxon>Cladophialophora</taxon>
    </lineage>
</organism>
<dbReference type="RefSeq" id="XP_016251768.1">
    <property type="nucleotide sequence ID" value="XM_016389866.1"/>
</dbReference>
<dbReference type="Pfam" id="PF20636">
    <property type="entry name" value="SMN_G2-BD"/>
    <property type="match status" value="1"/>
</dbReference>
<comment type="subcellular location">
    <subcellularLocation>
        <location evidence="1">Nucleus</location>
    </subcellularLocation>
</comment>
<dbReference type="GeneID" id="27342384"/>
<dbReference type="AlphaFoldDB" id="A0A0D2B1R4"/>
<evidence type="ECO:0000256" key="4">
    <source>
        <dbReference type="ARBA" id="ARBA00023187"/>
    </source>
</evidence>
<feature type="region of interest" description="Disordered" evidence="6">
    <location>
        <begin position="231"/>
        <end position="256"/>
    </location>
</feature>
<keyword evidence="3" id="KW-0507">mRNA processing</keyword>
<evidence type="ECO:0000313" key="9">
    <source>
        <dbReference type="Proteomes" id="UP000054466"/>
    </source>
</evidence>
<dbReference type="CDD" id="cd22851">
    <property type="entry name" value="SMN_N"/>
    <property type="match status" value="1"/>
</dbReference>
<evidence type="ECO:0000256" key="2">
    <source>
        <dbReference type="ARBA" id="ARBA00005371"/>
    </source>
</evidence>
<gene>
    <name evidence="8" type="ORF">PV07_03190</name>
</gene>
<evidence type="ECO:0000259" key="7">
    <source>
        <dbReference type="Pfam" id="PF20636"/>
    </source>
</evidence>
<feature type="region of interest" description="Disordered" evidence="6">
    <location>
        <begin position="60"/>
        <end position="191"/>
    </location>
</feature>
<evidence type="ECO:0000256" key="3">
    <source>
        <dbReference type="ARBA" id="ARBA00022664"/>
    </source>
</evidence>
<dbReference type="Proteomes" id="UP000054466">
    <property type="component" value="Unassembled WGS sequence"/>
</dbReference>
<evidence type="ECO:0000256" key="6">
    <source>
        <dbReference type="SAM" id="MobiDB-lite"/>
    </source>
</evidence>
<keyword evidence="5" id="KW-0539">Nucleus</keyword>
<reference evidence="8 9" key="1">
    <citation type="submission" date="2015-01" db="EMBL/GenBank/DDBJ databases">
        <title>The Genome Sequence of Cladophialophora immunda CBS83496.</title>
        <authorList>
            <consortium name="The Broad Institute Genomics Platform"/>
            <person name="Cuomo C."/>
            <person name="de Hoog S."/>
            <person name="Gorbushina A."/>
            <person name="Stielow B."/>
            <person name="Teixiera M."/>
            <person name="Abouelleil A."/>
            <person name="Chapman S.B."/>
            <person name="Priest M."/>
            <person name="Young S.K."/>
            <person name="Wortman J."/>
            <person name="Nusbaum C."/>
            <person name="Birren B."/>
        </authorList>
    </citation>
    <scope>NUCLEOTIDE SEQUENCE [LARGE SCALE GENOMIC DNA]</scope>
    <source>
        <strain evidence="8 9">CBS 83496</strain>
    </source>
</reference>
<dbReference type="GO" id="GO:0008380">
    <property type="term" value="P:RNA splicing"/>
    <property type="evidence" value="ECO:0007669"/>
    <property type="project" value="UniProtKB-KW"/>
</dbReference>
<proteinExistence type="inferred from homology"/>
<evidence type="ECO:0000313" key="8">
    <source>
        <dbReference type="EMBL" id="KIW31552.1"/>
    </source>
</evidence>